<name>A0ABW3ZBG8_9HYPH</name>
<dbReference type="RefSeq" id="WP_378777237.1">
    <property type="nucleotide sequence ID" value="NZ_JBHTMX010000261.1"/>
</dbReference>
<feature type="signal peptide" evidence="1">
    <location>
        <begin position="1"/>
        <end position="23"/>
    </location>
</feature>
<sequence length="85" mass="9404">MKTLIAAAALTLASLAALAPAQAAGREQARADAQFIGIDLDNGQIYYNGRNSGRYCIYRTVRVFNRATGYVEQRRARRCGRGLYF</sequence>
<protein>
    <submittedName>
        <fullName evidence="2">Uncharacterized protein</fullName>
    </submittedName>
</protein>
<dbReference type="EMBL" id="JBHTMX010000261">
    <property type="protein sequence ID" value="MFD1333571.1"/>
    <property type="molecule type" value="Genomic_DNA"/>
</dbReference>
<evidence type="ECO:0000313" key="3">
    <source>
        <dbReference type="Proteomes" id="UP001597171"/>
    </source>
</evidence>
<organism evidence="2 3">
    <name type="scientific">Methylopila musalis</name>
    <dbReference type="NCBI Taxonomy" id="1134781"/>
    <lineage>
        <taxon>Bacteria</taxon>
        <taxon>Pseudomonadati</taxon>
        <taxon>Pseudomonadota</taxon>
        <taxon>Alphaproteobacteria</taxon>
        <taxon>Hyphomicrobiales</taxon>
        <taxon>Methylopilaceae</taxon>
        <taxon>Methylopila</taxon>
    </lineage>
</organism>
<keyword evidence="3" id="KW-1185">Reference proteome</keyword>
<dbReference type="Proteomes" id="UP001597171">
    <property type="component" value="Unassembled WGS sequence"/>
</dbReference>
<evidence type="ECO:0000256" key="1">
    <source>
        <dbReference type="SAM" id="SignalP"/>
    </source>
</evidence>
<feature type="chain" id="PRO_5045497568" evidence="1">
    <location>
        <begin position="24"/>
        <end position="85"/>
    </location>
</feature>
<evidence type="ECO:0000313" key="2">
    <source>
        <dbReference type="EMBL" id="MFD1333571.1"/>
    </source>
</evidence>
<accession>A0ABW3ZBG8</accession>
<reference evidence="3" key="1">
    <citation type="journal article" date="2019" name="Int. J. Syst. Evol. Microbiol.">
        <title>The Global Catalogue of Microorganisms (GCM) 10K type strain sequencing project: providing services to taxonomists for standard genome sequencing and annotation.</title>
        <authorList>
            <consortium name="The Broad Institute Genomics Platform"/>
            <consortium name="The Broad Institute Genome Sequencing Center for Infectious Disease"/>
            <person name="Wu L."/>
            <person name="Ma J."/>
        </authorList>
    </citation>
    <scope>NUCLEOTIDE SEQUENCE [LARGE SCALE GENOMIC DNA]</scope>
    <source>
        <strain evidence="3">CCUG 61696</strain>
    </source>
</reference>
<proteinExistence type="predicted"/>
<gene>
    <name evidence="2" type="ORF">ACFQ4O_16335</name>
</gene>
<comment type="caution">
    <text evidence="2">The sequence shown here is derived from an EMBL/GenBank/DDBJ whole genome shotgun (WGS) entry which is preliminary data.</text>
</comment>
<keyword evidence="1" id="KW-0732">Signal</keyword>